<keyword evidence="1" id="KW-0547">Nucleotide-binding</keyword>
<organism evidence="4 5">
    <name type="scientific">Flavimobilis rhizosphaerae</name>
    <dbReference type="NCBI Taxonomy" id="2775421"/>
    <lineage>
        <taxon>Bacteria</taxon>
        <taxon>Bacillati</taxon>
        <taxon>Actinomycetota</taxon>
        <taxon>Actinomycetes</taxon>
        <taxon>Micrococcales</taxon>
        <taxon>Jonesiaceae</taxon>
        <taxon>Flavimobilis</taxon>
    </lineage>
</organism>
<dbReference type="InterPro" id="IPR027417">
    <property type="entry name" value="P-loop_NTPase"/>
</dbReference>
<dbReference type="PROSITE" id="PS50893">
    <property type="entry name" value="ABC_TRANSPORTER_2"/>
    <property type="match status" value="1"/>
</dbReference>
<gene>
    <name evidence="4" type="ORF">IGS67_03400</name>
</gene>
<feature type="domain" description="ABC transporter" evidence="3">
    <location>
        <begin position="8"/>
        <end position="239"/>
    </location>
</feature>
<dbReference type="Pfam" id="PF00005">
    <property type="entry name" value="ABC_tran"/>
    <property type="match status" value="1"/>
</dbReference>
<dbReference type="PANTHER" id="PTHR43158:SF5">
    <property type="entry name" value="ABC TRANSPORTER, ATP-BINDING PROTEIN"/>
    <property type="match status" value="1"/>
</dbReference>
<keyword evidence="2 4" id="KW-0067">ATP-binding</keyword>
<dbReference type="InterPro" id="IPR003593">
    <property type="entry name" value="AAA+_ATPase"/>
</dbReference>
<dbReference type="Gene3D" id="3.40.50.300">
    <property type="entry name" value="P-loop containing nucleotide triphosphate hydrolases"/>
    <property type="match status" value="1"/>
</dbReference>
<dbReference type="Proteomes" id="UP000642107">
    <property type="component" value="Unassembled WGS sequence"/>
</dbReference>
<dbReference type="GO" id="GO:0005524">
    <property type="term" value="F:ATP binding"/>
    <property type="evidence" value="ECO:0007669"/>
    <property type="project" value="UniProtKB-KW"/>
</dbReference>
<dbReference type="EMBL" id="JACZDF010000002">
    <property type="protein sequence ID" value="MBD9698541.1"/>
    <property type="molecule type" value="Genomic_DNA"/>
</dbReference>
<proteinExistence type="predicted"/>
<evidence type="ECO:0000313" key="4">
    <source>
        <dbReference type="EMBL" id="MBD9698541.1"/>
    </source>
</evidence>
<evidence type="ECO:0000256" key="2">
    <source>
        <dbReference type="ARBA" id="ARBA00022840"/>
    </source>
</evidence>
<protein>
    <submittedName>
        <fullName evidence="4">ABC transporter ATP-binding protein</fullName>
    </submittedName>
</protein>
<dbReference type="RefSeq" id="WP_192277936.1">
    <property type="nucleotide sequence ID" value="NZ_JACZDF010000002.1"/>
</dbReference>
<name>A0ABR9DN34_9MICO</name>
<evidence type="ECO:0000259" key="3">
    <source>
        <dbReference type="PROSITE" id="PS50893"/>
    </source>
</evidence>
<dbReference type="SMART" id="SM00382">
    <property type="entry name" value="AAA"/>
    <property type="match status" value="1"/>
</dbReference>
<keyword evidence="5" id="KW-1185">Reference proteome</keyword>
<sequence length="308" mass="32592">MTPQPFGARLEGVTLRYRRDDAPALDNLDLTIRPGVITGLLGRNGAGKSTLAALLAGWRRPIAGRVLVGPAGALEDPFENTWTATGTQLVRESGDHWEGTAARDTLAFHAEVRPSWDADLAEHLVGLFGLDVGTHPERLSRGQRSALGIVVGLASRAPLTILDESYLGLDAAHRYAFYDVLLADYAEHPRTIVLSSHLIGEVERLFEDVVILDRGRVLLAESADDVRGRGVTLTGPAADVARVAGDRPVLARQQLGSTTQVTLDGALSADEHAAARAAGLDVGGVSVQDLFVHLTGGAGAAPATEEER</sequence>
<dbReference type="PANTHER" id="PTHR43158">
    <property type="entry name" value="SKFA PEPTIDE EXPORT ATP-BINDING PROTEIN SKFE"/>
    <property type="match status" value="1"/>
</dbReference>
<evidence type="ECO:0000256" key="1">
    <source>
        <dbReference type="ARBA" id="ARBA00022741"/>
    </source>
</evidence>
<evidence type="ECO:0000313" key="5">
    <source>
        <dbReference type="Proteomes" id="UP000642107"/>
    </source>
</evidence>
<dbReference type="SUPFAM" id="SSF52540">
    <property type="entry name" value="P-loop containing nucleoside triphosphate hydrolases"/>
    <property type="match status" value="1"/>
</dbReference>
<dbReference type="InterPro" id="IPR003439">
    <property type="entry name" value="ABC_transporter-like_ATP-bd"/>
</dbReference>
<comment type="caution">
    <text evidence="4">The sequence shown here is derived from an EMBL/GenBank/DDBJ whole genome shotgun (WGS) entry which is preliminary data.</text>
</comment>
<accession>A0ABR9DN34</accession>
<reference evidence="4 5" key="1">
    <citation type="submission" date="2020-09" db="EMBL/GenBank/DDBJ databases">
        <title>Flavimobilis rhizosphaerae sp. nov., isolated from rhizosphere soil of Spartina alterniflora.</title>
        <authorList>
            <person name="Hanqin C."/>
        </authorList>
    </citation>
    <scope>NUCLEOTIDE SEQUENCE [LARGE SCALE GENOMIC DNA]</scope>
    <source>
        <strain evidence="4 5">GY 10621</strain>
    </source>
</reference>